<reference evidence="1" key="2">
    <citation type="submission" date="2020-09" db="EMBL/GenBank/DDBJ databases">
        <authorList>
            <person name="Sun Q."/>
            <person name="Ohkuma M."/>
        </authorList>
    </citation>
    <scope>NUCLEOTIDE SEQUENCE</scope>
    <source>
        <strain evidence="1">JCM 4714</strain>
    </source>
</reference>
<dbReference type="RefSeq" id="WP_189956767.1">
    <property type="nucleotide sequence ID" value="NZ_BMVG01000018.1"/>
</dbReference>
<organism evidence="1 2">
    <name type="scientific">Streptomyces alanosinicus</name>
    <dbReference type="NCBI Taxonomy" id="68171"/>
    <lineage>
        <taxon>Bacteria</taxon>
        <taxon>Bacillati</taxon>
        <taxon>Actinomycetota</taxon>
        <taxon>Actinomycetes</taxon>
        <taxon>Kitasatosporales</taxon>
        <taxon>Streptomycetaceae</taxon>
        <taxon>Streptomyces</taxon>
    </lineage>
</organism>
<proteinExistence type="predicted"/>
<sequence>MSWWLLLYSFSMPARSQPRKCTGALDIYRSPDAAALEYALGMALEVIPHLVLEELHLRPVPLSKPLAL</sequence>
<evidence type="ECO:0000313" key="1">
    <source>
        <dbReference type="EMBL" id="GHE09110.1"/>
    </source>
</evidence>
<dbReference type="Proteomes" id="UP000655443">
    <property type="component" value="Unassembled WGS sequence"/>
</dbReference>
<name>A0A918YNK1_9ACTN</name>
<comment type="caution">
    <text evidence="1">The sequence shown here is derived from an EMBL/GenBank/DDBJ whole genome shotgun (WGS) entry which is preliminary data.</text>
</comment>
<accession>A0A918YNK1</accession>
<dbReference type="AlphaFoldDB" id="A0A918YNK1"/>
<evidence type="ECO:0000313" key="2">
    <source>
        <dbReference type="Proteomes" id="UP000655443"/>
    </source>
</evidence>
<protein>
    <submittedName>
        <fullName evidence="1">Uncharacterized protein</fullName>
    </submittedName>
</protein>
<dbReference type="EMBL" id="BMVG01000018">
    <property type="protein sequence ID" value="GHE09110.1"/>
    <property type="molecule type" value="Genomic_DNA"/>
</dbReference>
<keyword evidence="2" id="KW-1185">Reference proteome</keyword>
<gene>
    <name evidence="1" type="ORF">GCM10010339_60390</name>
</gene>
<reference evidence="1" key="1">
    <citation type="journal article" date="2014" name="Int. J. Syst. Evol. Microbiol.">
        <title>Complete genome sequence of Corynebacterium casei LMG S-19264T (=DSM 44701T), isolated from a smear-ripened cheese.</title>
        <authorList>
            <consortium name="US DOE Joint Genome Institute (JGI-PGF)"/>
            <person name="Walter F."/>
            <person name="Albersmeier A."/>
            <person name="Kalinowski J."/>
            <person name="Ruckert C."/>
        </authorList>
    </citation>
    <scope>NUCLEOTIDE SEQUENCE</scope>
    <source>
        <strain evidence="1">JCM 4714</strain>
    </source>
</reference>